<organism evidence="1 2">
    <name type="scientific">Sphaerodactylus townsendi</name>
    <dbReference type="NCBI Taxonomy" id="933632"/>
    <lineage>
        <taxon>Eukaryota</taxon>
        <taxon>Metazoa</taxon>
        <taxon>Chordata</taxon>
        <taxon>Craniata</taxon>
        <taxon>Vertebrata</taxon>
        <taxon>Euteleostomi</taxon>
        <taxon>Lepidosauria</taxon>
        <taxon>Squamata</taxon>
        <taxon>Bifurcata</taxon>
        <taxon>Gekkota</taxon>
        <taxon>Sphaerodactylidae</taxon>
        <taxon>Sphaerodactylus</taxon>
    </lineage>
</organism>
<gene>
    <name evidence="1" type="ORF">K3G42_002383</name>
</gene>
<evidence type="ECO:0000313" key="1">
    <source>
        <dbReference type="EMBL" id="KAH8010358.1"/>
    </source>
</evidence>
<dbReference type="EMBL" id="CM037624">
    <property type="protein sequence ID" value="KAH8010358.1"/>
    <property type="molecule type" value="Genomic_DNA"/>
</dbReference>
<name>A0ACB8FU33_9SAUR</name>
<evidence type="ECO:0000313" key="2">
    <source>
        <dbReference type="Proteomes" id="UP000827872"/>
    </source>
</evidence>
<accession>A0ACB8FU33</accession>
<keyword evidence="2" id="KW-1185">Reference proteome</keyword>
<reference evidence="1" key="1">
    <citation type="submission" date="2021-08" db="EMBL/GenBank/DDBJ databases">
        <title>The first chromosome-level gecko genome reveals the dynamic sex chromosomes of Neotropical dwarf geckos (Sphaerodactylidae: Sphaerodactylus).</title>
        <authorList>
            <person name="Pinto B.J."/>
            <person name="Keating S.E."/>
            <person name="Gamble T."/>
        </authorList>
    </citation>
    <scope>NUCLEOTIDE SEQUENCE</scope>
    <source>
        <strain evidence="1">TG3544</strain>
    </source>
</reference>
<sequence length="230" mass="26662">MGMYQTIYMMDYKPYPDGHQQPHTSIVDHAEKLTLEAQLKAKEFAQPFKHEPVKYAEDPPCQEVQPPFPTMMERRWGQGQDVPPPTQPVKEAHQKDFHTALPTAQNFLQHSPLVKSVATLEKEAERLSQQTDPNAMPDDKAVPCVKDELGQNWDNYQQFLLESHRARHTQAQEIKKLSLGCSVLQEDFISGADASTYQQDYRYWPRVRTGFCRAQRNFSNLLFEDGYYNE</sequence>
<dbReference type="Proteomes" id="UP000827872">
    <property type="component" value="Linkage Group LG11"/>
</dbReference>
<proteinExistence type="predicted"/>
<comment type="caution">
    <text evidence="1">The sequence shown here is derived from an EMBL/GenBank/DDBJ whole genome shotgun (WGS) entry which is preliminary data.</text>
</comment>
<protein>
    <submittedName>
        <fullName evidence="1">Uncharacterized protein</fullName>
    </submittedName>
</protein>